<name>A0A812K0F6_9DINO</name>
<organism evidence="3 4">
    <name type="scientific">Symbiodinium natans</name>
    <dbReference type="NCBI Taxonomy" id="878477"/>
    <lineage>
        <taxon>Eukaryota</taxon>
        <taxon>Sar</taxon>
        <taxon>Alveolata</taxon>
        <taxon>Dinophyceae</taxon>
        <taxon>Suessiales</taxon>
        <taxon>Symbiodiniaceae</taxon>
        <taxon>Symbiodinium</taxon>
    </lineage>
</organism>
<keyword evidence="4" id="KW-1185">Reference proteome</keyword>
<keyword evidence="1" id="KW-0732">Signal</keyword>
<dbReference type="Proteomes" id="UP000604046">
    <property type="component" value="Unassembled WGS sequence"/>
</dbReference>
<dbReference type="PRINTS" id="PR00132">
    <property type="entry name" value="GLHYDRLASE2"/>
</dbReference>
<dbReference type="GO" id="GO:0005975">
    <property type="term" value="P:carbohydrate metabolic process"/>
    <property type="evidence" value="ECO:0007669"/>
    <property type="project" value="InterPro"/>
</dbReference>
<dbReference type="InterPro" id="IPR017853">
    <property type="entry name" value="GH"/>
</dbReference>
<reference evidence="3" key="1">
    <citation type="submission" date="2021-02" db="EMBL/GenBank/DDBJ databases">
        <authorList>
            <person name="Dougan E. K."/>
            <person name="Rhodes N."/>
            <person name="Thang M."/>
            <person name="Chan C."/>
        </authorList>
    </citation>
    <scope>NUCLEOTIDE SEQUENCE</scope>
</reference>
<dbReference type="Pfam" id="PF02836">
    <property type="entry name" value="Glyco_hydro_2_C"/>
    <property type="match status" value="1"/>
</dbReference>
<gene>
    <name evidence="3" type="primary">Gusb</name>
    <name evidence="3" type="ORF">SNAT2548_LOCUS7759</name>
</gene>
<dbReference type="GO" id="GO:0004553">
    <property type="term" value="F:hydrolase activity, hydrolyzing O-glycosyl compounds"/>
    <property type="evidence" value="ECO:0007669"/>
    <property type="project" value="InterPro"/>
</dbReference>
<dbReference type="OrthoDB" id="421038at2759"/>
<dbReference type="Gene3D" id="3.20.20.80">
    <property type="entry name" value="Glycosidases"/>
    <property type="match status" value="1"/>
</dbReference>
<dbReference type="AlphaFoldDB" id="A0A812K0F6"/>
<evidence type="ECO:0000313" key="3">
    <source>
        <dbReference type="EMBL" id="CAE7217750.1"/>
    </source>
</evidence>
<dbReference type="InterPro" id="IPR051913">
    <property type="entry name" value="GH2_Domain-Containing"/>
</dbReference>
<proteinExistence type="predicted"/>
<accession>A0A812K0F6</accession>
<dbReference type="InterPro" id="IPR006103">
    <property type="entry name" value="Glyco_hydro_2_cat"/>
</dbReference>
<protein>
    <submittedName>
        <fullName evidence="3">Gusb protein</fullName>
    </submittedName>
</protein>
<dbReference type="SUPFAM" id="SSF51445">
    <property type="entry name" value="(Trans)glycosidases"/>
    <property type="match status" value="1"/>
</dbReference>
<dbReference type="EMBL" id="CAJNDS010000557">
    <property type="protein sequence ID" value="CAE7217750.1"/>
    <property type="molecule type" value="Genomic_DNA"/>
</dbReference>
<dbReference type="InterPro" id="IPR006101">
    <property type="entry name" value="Glyco_hydro_2"/>
</dbReference>
<evidence type="ECO:0000256" key="1">
    <source>
        <dbReference type="SAM" id="SignalP"/>
    </source>
</evidence>
<comment type="caution">
    <text evidence="3">The sequence shown here is derived from an EMBL/GenBank/DDBJ whole genome shotgun (WGS) entry which is preliminary data.</text>
</comment>
<feature type="signal peptide" evidence="1">
    <location>
        <begin position="1"/>
        <end position="18"/>
    </location>
</feature>
<feature type="domain" description="Glycoside hydrolase family 2 catalytic" evidence="2">
    <location>
        <begin position="464"/>
        <end position="585"/>
    </location>
</feature>
<sequence>MRIPGLLCLSAVLSAITASSSPVDSCSSQGPRCRHRGPSWLQVKDAVESHASRASEDATLHAASNKGCCNSFSSWPDVDNGVTCTDCMALVLTAPYNGRCDKYCESFGHVCVAAAEEKSEDCEVQYTQLCNQAITGTSDMLCKCVLPDAPAACPAPTPKCCSAYTSWPDVDNGVTCTDCMALVLTAPYNGRCDQYCESFGHVCVAAAEEKSEDCEVQYTQSCNQAITGTSDMLCKCVLPDAPASCPTPPSATTTTTTIASTSSTTLIENPCCNSFSSWPDVDSGATCTDCMALVLTAPYNGRCDKYCESFGHLCVAAAEEKSEDCEVLFTQPCNQAITGTSDMLCKCVLPDAPASCPAPPPTTAPPTPSPNRRIQVVGRQLLVEGKPLHIKGVAWNPVAKGGSYPRDLDFTGFVEQDAALMQRMGINAVRTYEPITDVKVLDTLWSKGIWVVNSVYNFGGNSAESAADAVRATKDHPSILMWSIGNEWNYNGLYVGMSFRDCIARIREVAEVVRSLDTAHPISTIYGEVVDKLDEANQLLKDEIDVWGINTYRGISFGSMFDQYEKVSDKPMYLGEYGADAFNALVNREDREAQAKATRELTEEILSESSVLERGACIGGFIFEFADEWWKDGSGSPRVHDTGGIAPGGGPYPDKTFNEEWWGLVTIDREPRLAFDEYAKTDLPAALAQASVLTG</sequence>
<evidence type="ECO:0000259" key="2">
    <source>
        <dbReference type="Pfam" id="PF02836"/>
    </source>
</evidence>
<feature type="chain" id="PRO_5032957262" evidence="1">
    <location>
        <begin position="19"/>
        <end position="695"/>
    </location>
</feature>
<evidence type="ECO:0000313" key="4">
    <source>
        <dbReference type="Proteomes" id="UP000604046"/>
    </source>
</evidence>
<dbReference type="PANTHER" id="PTHR42732">
    <property type="entry name" value="BETA-GALACTOSIDASE"/>
    <property type="match status" value="1"/>
</dbReference>
<dbReference type="PANTHER" id="PTHR42732:SF1">
    <property type="entry name" value="BETA-MANNOSIDASE"/>
    <property type="match status" value="1"/>
</dbReference>